<dbReference type="EMBL" id="MU393480">
    <property type="protein sequence ID" value="KAI4864880.1"/>
    <property type="molecule type" value="Genomic_DNA"/>
</dbReference>
<reference evidence="1 2" key="1">
    <citation type="journal article" date="2022" name="New Phytol.">
        <title>Ecological generalism drives hyperdiversity of secondary metabolite gene clusters in xylarialean endophytes.</title>
        <authorList>
            <person name="Franco M.E.E."/>
            <person name="Wisecaver J.H."/>
            <person name="Arnold A.E."/>
            <person name="Ju Y.M."/>
            <person name="Slot J.C."/>
            <person name="Ahrendt S."/>
            <person name="Moore L.P."/>
            <person name="Eastman K.E."/>
            <person name="Scott K."/>
            <person name="Konkel Z."/>
            <person name="Mondo S.J."/>
            <person name="Kuo A."/>
            <person name="Hayes R.D."/>
            <person name="Haridas S."/>
            <person name="Andreopoulos B."/>
            <person name="Riley R."/>
            <person name="LaButti K."/>
            <person name="Pangilinan J."/>
            <person name="Lipzen A."/>
            <person name="Amirebrahimi M."/>
            <person name="Yan J."/>
            <person name="Adam C."/>
            <person name="Keymanesh K."/>
            <person name="Ng V."/>
            <person name="Louie K."/>
            <person name="Northen T."/>
            <person name="Drula E."/>
            <person name="Henrissat B."/>
            <person name="Hsieh H.M."/>
            <person name="Youens-Clark K."/>
            <person name="Lutzoni F."/>
            <person name="Miadlikowska J."/>
            <person name="Eastwood D.C."/>
            <person name="Hamelin R.C."/>
            <person name="Grigoriev I.V."/>
            <person name="U'Ren J.M."/>
        </authorList>
    </citation>
    <scope>NUCLEOTIDE SEQUENCE [LARGE SCALE GENOMIC DNA]</scope>
    <source>
        <strain evidence="1 2">CBS 119005</strain>
    </source>
</reference>
<organism evidence="1 2">
    <name type="scientific">Hypoxylon rubiginosum</name>
    <dbReference type="NCBI Taxonomy" id="110542"/>
    <lineage>
        <taxon>Eukaryota</taxon>
        <taxon>Fungi</taxon>
        <taxon>Dikarya</taxon>
        <taxon>Ascomycota</taxon>
        <taxon>Pezizomycotina</taxon>
        <taxon>Sordariomycetes</taxon>
        <taxon>Xylariomycetidae</taxon>
        <taxon>Xylariales</taxon>
        <taxon>Hypoxylaceae</taxon>
        <taxon>Hypoxylon</taxon>
    </lineage>
</organism>
<accession>A0ACB9YZN3</accession>
<sequence length="291" mass="30978">MSTPSTTGAVLLTGGTGKVGSRIAPLLHAAGIPTLVASRSGSAPAGLTGVKFDWEDQATWSPTFASHSVGAVLLVERGAPDQPQKMKALVDLARTKGARRFVLLSASSIEEDGLLMGKTHRYLHELGGAGEVEWAVLRPTWFDENFIQVHSVSINGENKIYSGTGSGRIPWISADDIAAVGFHALTAPEPPNKEFLILGPELLSYGDVAEIFTSVLGRLIAFHDLTEAEFAARARGFGIPAEYAGVLAAMETAVRNGSEEKHGGGAVRSVTGREPRRFRDFVEANKSVWMV</sequence>
<protein>
    <submittedName>
        <fullName evidence="1">Ergot alkaloid A</fullName>
    </submittedName>
</protein>
<keyword evidence="2" id="KW-1185">Reference proteome</keyword>
<proteinExistence type="predicted"/>
<name>A0ACB9YZN3_9PEZI</name>
<comment type="caution">
    <text evidence="1">The sequence shown here is derived from an EMBL/GenBank/DDBJ whole genome shotgun (WGS) entry which is preliminary data.</text>
</comment>
<evidence type="ECO:0000313" key="2">
    <source>
        <dbReference type="Proteomes" id="UP001497700"/>
    </source>
</evidence>
<evidence type="ECO:0000313" key="1">
    <source>
        <dbReference type="EMBL" id="KAI4864880.1"/>
    </source>
</evidence>
<dbReference type="Proteomes" id="UP001497700">
    <property type="component" value="Unassembled WGS sequence"/>
</dbReference>
<gene>
    <name evidence="1" type="ORF">F4820DRAFT_422445</name>
</gene>